<dbReference type="EMBL" id="AFYH01053036">
    <property type="status" value="NOT_ANNOTATED_CDS"/>
    <property type="molecule type" value="Genomic_DNA"/>
</dbReference>
<dbReference type="InterPro" id="IPR029021">
    <property type="entry name" value="Prot-tyrosine_phosphatase-like"/>
</dbReference>
<evidence type="ECO:0000256" key="2">
    <source>
        <dbReference type="ARBA" id="ARBA00022553"/>
    </source>
</evidence>
<dbReference type="HOGENOM" id="CLU_001645_10_3_1"/>
<evidence type="ECO:0000256" key="5">
    <source>
        <dbReference type="PIRSR" id="PIRSR608356-50"/>
    </source>
</evidence>
<dbReference type="InterPro" id="IPR016130">
    <property type="entry name" value="Tyr_Pase_AS"/>
</dbReference>
<evidence type="ECO:0000313" key="9">
    <source>
        <dbReference type="Ensembl" id="ENSLACP00000002011.1"/>
    </source>
</evidence>
<dbReference type="SMART" id="SM00194">
    <property type="entry name" value="PTPc"/>
    <property type="match status" value="1"/>
</dbReference>
<dbReference type="FunFam" id="3.90.190.10:FF:000020">
    <property type="entry name" value="Tyrosine-protein phosphatase non-receptor type 5"/>
    <property type="match status" value="1"/>
</dbReference>
<keyword evidence="3" id="KW-0378">Hydrolase</keyword>
<evidence type="ECO:0000256" key="4">
    <source>
        <dbReference type="ARBA" id="ARBA00022912"/>
    </source>
</evidence>
<reference evidence="9" key="3">
    <citation type="submission" date="2025-09" db="UniProtKB">
        <authorList>
            <consortium name="Ensembl"/>
        </authorList>
    </citation>
    <scope>IDENTIFICATION</scope>
</reference>
<dbReference type="eggNOG" id="KOG0789">
    <property type="taxonomic scope" value="Eukaryota"/>
</dbReference>
<dbReference type="InterPro" id="IPR000387">
    <property type="entry name" value="Tyr_Pase_dom"/>
</dbReference>
<dbReference type="PANTHER" id="PTHR46198">
    <property type="entry name" value="PROTEIN-TYROSINE-PHOSPHATASE"/>
    <property type="match status" value="1"/>
</dbReference>
<evidence type="ECO:0000259" key="8">
    <source>
        <dbReference type="PROSITE" id="PS50056"/>
    </source>
</evidence>
<dbReference type="SMART" id="SM00404">
    <property type="entry name" value="PTPc_motif"/>
    <property type="match status" value="1"/>
</dbReference>
<dbReference type="Proteomes" id="UP000008672">
    <property type="component" value="Unassembled WGS sequence"/>
</dbReference>
<dbReference type="GO" id="GO:0030054">
    <property type="term" value="C:cell junction"/>
    <property type="evidence" value="ECO:0007669"/>
    <property type="project" value="TreeGrafter"/>
</dbReference>
<dbReference type="InterPro" id="IPR003595">
    <property type="entry name" value="Tyr_Pase_cat"/>
</dbReference>
<dbReference type="EMBL" id="AFYH01053034">
    <property type="status" value="NOT_ANNOTATED_CDS"/>
    <property type="molecule type" value="Genomic_DNA"/>
</dbReference>
<feature type="binding site" evidence="6">
    <location>
        <begin position="261"/>
        <end position="267"/>
    </location>
    <ligand>
        <name>substrate</name>
    </ligand>
</feature>
<protein>
    <recommendedName>
        <fullName evidence="1">protein-tyrosine-phosphatase</fullName>
        <ecNumber evidence="1">3.1.3.48</ecNumber>
    </recommendedName>
</protein>
<dbReference type="GO" id="GO:0019901">
    <property type="term" value="F:protein kinase binding"/>
    <property type="evidence" value="ECO:0007669"/>
    <property type="project" value="TreeGrafter"/>
</dbReference>
<gene>
    <name evidence="9" type="primary">PTPRR</name>
</gene>
<dbReference type="EMBL" id="AFYH01053039">
    <property type="status" value="NOT_ANNOTATED_CDS"/>
    <property type="molecule type" value="Genomic_DNA"/>
</dbReference>
<dbReference type="CDD" id="cd14611">
    <property type="entry name" value="R-PTPc-R"/>
    <property type="match status" value="1"/>
</dbReference>
<evidence type="ECO:0000256" key="3">
    <source>
        <dbReference type="ARBA" id="ARBA00022801"/>
    </source>
</evidence>
<dbReference type="Pfam" id="PF00102">
    <property type="entry name" value="Y_phosphatase"/>
    <property type="match status" value="1"/>
</dbReference>
<dbReference type="Bgee" id="ENSLACG00000001798">
    <property type="expression patterns" value="Expressed in pelvic fin"/>
</dbReference>
<organism evidence="9 10">
    <name type="scientific">Latimeria chalumnae</name>
    <name type="common">Coelacanth</name>
    <dbReference type="NCBI Taxonomy" id="7897"/>
    <lineage>
        <taxon>Eukaryota</taxon>
        <taxon>Metazoa</taxon>
        <taxon>Chordata</taxon>
        <taxon>Craniata</taxon>
        <taxon>Vertebrata</taxon>
        <taxon>Euteleostomi</taxon>
        <taxon>Coelacanthiformes</taxon>
        <taxon>Coelacanthidae</taxon>
        <taxon>Latimeria</taxon>
    </lineage>
</organism>
<keyword evidence="10" id="KW-1185">Reference proteome</keyword>
<dbReference type="PROSITE" id="PS50056">
    <property type="entry name" value="TYR_PHOSPHATASE_2"/>
    <property type="match status" value="1"/>
</dbReference>
<keyword evidence="2" id="KW-0597">Phosphoprotein</keyword>
<proteinExistence type="predicted"/>
<reference evidence="9" key="2">
    <citation type="submission" date="2025-08" db="UniProtKB">
        <authorList>
            <consortium name="Ensembl"/>
        </authorList>
    </citation>
    <scope>IDENTIFICATION</scope>
</reference>
<dbReference type="GO" id="GO:0007165">
    <property type="term" value="P:signal transduction"/>
    <property type="evidence" value="ECO:0007669"/>
    <property type="project" value="TreeGrafter"/>
</dbReference>
<dbReference type="AlphaFoldDB" id="H2ZX90"/>
<feature type="domain" description="Tyrosine specific protein phosphatases" evidence="8">
    <location>
        <begin position="235"/>
        <end position="311"/>
    </location>
</feature>
<reference evidence="10" key="1">
    <citation type="submission" date="2011-08" db="EMBL/GenBank/DDBJ databases">
        <title>The draft genome of Latimeria chalumnae.</title>
        <authorList>
            <person name="Di Palma F."/>
            <person name="Alfoldi J."/>
            <person name="Johnson J."/>
            <person name="Berlin A."/>
            <person name="Gnerre S."/>
            <person name="Jaffe D."/>
            <person name="MacCallum I."/>
            <person name="Young S."/>
            <person name="Walker B.J."/>
            <person name="Lander E."/>
            <person name="Lindblad-Toh K."/>
        </authorList>
    </citation>
    <scope>NUCLEOTIDE SEQUENCE [LARGE SCALE GENOMIC DNA]</scope>
    <source>
        <strain evidence="10">Wild caught</strain>
    </source>
</reference>
<accession>H2ZX90</accession>
<dbReference type="GO" id="GO:0005829">
    <property type="term" value="C:cytosol"/>
    <property type="evidence" value="ECO:0007669"/>
    <property type="project" value="TreeGrafter"/>
</dbReference>
<dbReference type="PROSITE" id="PS00383">
    <property type="entry name" value="TYR_PHOSPHATASE_1"/>
    <property type="match status" value="1"/>
</dbReference>
<evidence type="ECO:0000256" key="6">
    <source>
        <dbReference type="PIRSR" id="PIRSR608356-51"/>
    </source>
</evidence>
<dbReference type="PROSITE" id="PS50055">
    <property type="entry name" value="TYR_PHOSPHATASE_PTP"/>
    <property type="match status" value="1"/>
</dbReference>
<dbReference type="PRINTS" id="PR01778">
    <property type="entry name" value="KIMPTPASE"/>
</dbReference>
<feature type="binding site" evidence="6">
    <location>
        <position position="305"/>
    </location>
    <ligand>
        <name>substrate</name>
    </ligand>
</feature>
<dbReference type="EMBL" id="AFYH01053038">
    <property type="status" value="NOT_ANNOTATED_CDS"/>
    <property type="molecule type" value="Genomic_DNA"/>
</dbReference>
<dbReference type="EMBL" id="AFYH01053035">
    <property type="status" value="NOT_ANNOTATED_CDS"/>
    <property type="molecule type" value="Genomic_DNA"/>
</dbReference>
<dbReference type="GO" id="GO:0005886">
    <property type="term" value="C:plasma membrane"/>
    <property type="evidence" value="ECO:0007669"/>
    <property type="project" value="TreeGrafter"/>
</dbReference>
<keyword evidence="4" id="KW-0904">Protein phosphatase</keyword>
<sequence>QRVLCFSCRRGSNVSLTLDMSALGSVEPFNAVPTPRERVAMEYLQSASRVLTRQQIRDITASSHSLQTEFTEIPMNFVDPKDLDIPSHGTKNRYKTILPNPHSRVFLKPKNSSDFLSTYINANYIQGYGGKEKAFIATQGPMINTVNDFWLMVWQEESPIIVMITKLKEKNEKCVLYWPEKRGIYGKVEVRVNSVTDCDYYTIRNLTLKHGSQSRSMKHYWYTSWPDHKTPSSAQPLLQLMLDVEEERLASATKGPVIVHCSAGIGRTGCFIATTIGCHQLKNEGLVDVLNIVCQLRVDRGGMIQTSEQYEFVHHALSLYESRLSENPVQ</sequence>
<dbReference type="GeneTree" id="ENSGT00940000157212"/>
<feature type="domain" description="Tyrosine-protein phosphatase" evidence="7">
    <location>
        <begin position="66"/>
        <end position="320"/>
    </location>
</feature>
<feature type="active site" description="Phosphocysteine intermediate" evidence="5">
    <location>
        <position position="261"/>
    </location>
</feature>
<dbReference type="Gene3D" id="3.90.190.10">
    <property type="entry name" value="Protein tyrosine phosphatase superfamily"/>
    <property type="match status" value="1"/>
</dbReference>
<evidence type="ECO:0000259" key="7">
    <source>
        <dbReference type="PROSITE" id="PS50055"/>
    </source>
</evidence>
<dbReference type="Ensembl" id="ENSLACT00000002025.1">
    <property type="protein sequence ID" value="ENSLACP00000002011.1"/>
    <property type="gene ID" value="ENSLACG00000001798.1"/>
</dbReference>
<dbReference type="PRINTS" id="PR00700">
    <property type="entry name" value="PRTYPHPHTASE"/>
</dbReference>
<dbReference type="EMBL" id="AFYH01053037">
    <property type="status" value="NOT_ANNOTATED_CDS"/>
    <property type="molecule type" value="Genomic_DNA"/>
</dbReference>
<name>H2ZX90_LATCH</name>
<feature type="binding site" evidence="6">
    <location>
        <position position="227"/>
    </location>
    <ligand>
        <name>substrate</name>
    </ligand>
</feature>
<dbReference type="EC" id="3.1.3.48" evidence="1"/>
<dbReference type="PANTHER" id="PTHR46198:SF2">
    <property type="entry name" value="RECEPTOR-TYPE TYROSINE-PROTEIN PHOSPHATASE R"/>
    <property type="match status" value="1"/>
</dbReference>
<dbReference type="InParanoid" id="H2ZX90"/>
<dbReference type="SUPFAM" id="SSF52799">
    <property type="entry name" value="(Phosphotyrosine protein) phosphatases II"/>
    <property type="match status" value="1"/>
</dbReference>
<dbReference type="EMBL" id="AFYH01053033">
    <property type="status" value="NOT_ANNOTATED_CDS"/>
    <property type="molecule type" value="Genomic_DNA"/>
</dbReference>
<evidence type="ECO:0000256" key="1">
    <source>
        <dbReference type="ARBA" id="ARBA00013064"/>
    </source>
</evidence>
<evidence type="ECO:0000313" key="10">
    <source>
        <dbReference type="Proteomes" id="UP000008672"/>
    </source>
</evidence>
<dbReference type="GO" id="GO:0004725">
    <property type="term" value="F:protein tyrosine phosphatase activity"/>
    <property type="evidence" value="ECO:0007669"/>
    <property type="project" value="UniProtKB-EC"/>
</dbReference>
<dbReference type="InterPro" id="IPR000242">
    <property type="entry name" value="PTP_cat"/>
</dbReference>
<dbReference type="InterPro" id="IPR008356">
    <property type="entry name" value="Tyr_Pase_KIM-con"/>
</dbReference>
<dbReference type="OMA" id="NVQECEN"/>
<dbReference type="STRING" id="7897.ENSLACP00000002011"/>